<comment type="caution">
    <text evidence="1">The sequence shown here is derived from an EMBL/GenBank/DDBJ whole genome shotgun (WGS) entry which is preliminary data.</text>
</comment>
<accession>A0ABR1ZAD0</accession>
<sequence length="140" mass="15627">MNEEASQRLDSWLALHLGLPSRTQEPLQPEFPSFWDDFSGNASSTVEHPWGGFKATKNGIPHDSNPRTNSWNSSFCNSLWLPNEQNTTDPGSNWLNQLAHLLSSCSVFVSGKQGPDKKKSASQVLCQHSQGMIPRFRDKS</sequence>
<name>A0ABR1ZAD0_9ROSI</name>
<keyword evidence="2" id="KW-1185">Reference proteome</keyword>
<dbReference type="Proteomes" id="UP001396334">
    <property type="component" value="Unassembled WGS sequence"/>
</dbReference>
<evidence type="ECO:0000313" key="2">
    <source>
        <dbReference type="Proteomes" id="UP001396334"/>
    </source>
</evidence>
<proteinExistence type="predicted"/>
<dbReference type="EMBL" id="JBBPBN010001950">
    <property type="protein sequence ID" value="KAK8477071.1"/>
    <property type="molecule type" value="Genomic_DNA"/>
</dbReference>
<gene>
    <name evidence="1" type="ORF">V6N11_057142</name>
</gene>
<protein>
    <submittedName>
        <fullName evidence="1">Uncharacterized protein</fullName>
    </submittedName>
</protein>
<evidence type="ECO:0000313" key="1">
    <source>
        <dbReference type="EMBL" id="KAK8477071.1"/>
    </source>
</evidence>
<organism evidence="1 2">
    <name type="scientific">Hibiscus sabdariffa</name>
    <name type="common">roselle</name>
    <dbReference type="NCBI Taxonomy" id="183260"/>
    <lineage>
        <taxon>Eukaryota</taxon>
        <taxon>Viridiplantae</taxon>
        <taxon>Streptophyta</taxon>
        <taxon>Embryophyta</taxon>
        <taxon>Tracheophyta</taxon>
        <taxon>Spermatophyta</taxon>
        <taxon>Magnoliopsida</taxon>
        <taxon>eudicotyledons</taxon>
        <taxon>Gunneridae</taxon>
        <taxon>Pentapetalae</taxon>
        <taxon>rosids</taxon>
        <taxon>malvids</taxon>
        <taxon>Malvales</taxon>
        <taxon>Malvaceae</taxon>
        <taxon>Malvoideae</taxon>
        <taxon>Hibiscus</taxon>
    </lineage>
</organism>
<reference evidence="1 2" key="1">
    <citation type="journal article" date="2024" name="G3 (Bethesda)">
        <title>Genome assembly of Hibiscus sabdariffa L. provides insights into metabolisms of medicinal natural products.</title>
        <authorList>
            <person name="Kim T."/>
        </authorList>
    </citation>
    <scope>NUCLEOTIDE SEQUENCE [LARGE SCALE GENOMIC DNA]</scope>
    <source>
        <strain evidence="1">TK-2024</strain>
        <tissue evidence="1">Old leaves</tissue>
    </source>
</reference>